<reference evidence="2 3" key="1">
    <citation type="submission" date="2020-02" db="EMBL/GenBank/DDBJ databases">
        <authorList>
            <person name="Ferguson B K."/>
        </authorList>
    </citation>
    <scope>NUCLEOTIDE SEQUENCE [LARGE SCALE GENOMIC DNA]</scope>
</reference>
<dbReference type="EMBL" id="CADCXV010001485">
    <property type="protein sequence ID" value="CAB0044796.1"/>
    <property type="molecule type" value="Genomic_DNA"/>
</dbReference>
<organism evidence="2 3">
    <name type="scientific">Trichogramma brassicae</name>
    <dbReference type="NCBI Taxonomy" id="86971"/>
    <lineage>
        <taxon>Eukaryota</taxon>
        <taxon>Metazoa</taxon>
        <taxon>Ecdysozoa</taxon>
        <taxon>Arthropoda</taxon>
        <taxon>Hexapoda</taxon>
        <taxon>Insecta</taxon>
        <taxon>Pterygota</taxon>
        <taxon>Neoptera</taxon>
        <taxon>Endopterygota</taxon>
        <taxon>Hymenoptera</taxon>
        <taxon>Apocrita</taxon>
        <taxon>Proctotrupomorpha</taxon>
        <taxon>Chalcidoidea</taxon>
        <taxon>Trichogrammatidae</taxon>
        <taxon>Trichogramma</taxon>
    </lineage>
</organism>
<sequence length="86" mass="9626">MIASCSPTIEGGRCWSCHGANAHGWTTGWKRPVQVQPTDARNDSRLSITSEEPSLASSFTRRRRQQLLQQAAAHTVLFSQQKWTKS</sequence>
<dbReference type="AlphaFoldDB" id="A0A6H5J529"/>
<evidence type="ECO:0000313" key="2">
    <source>
        <dbReference type="EMBL" id="CAB0044796.1"/>
    </source>
</evidence>
<gene>
    <name evidence="2" type="ORF">TBRA_LOCUS16384</name>
</gene>
<name>A0A6H5J529_9HYME</name>
<dbReference type="Proteomes" id="UP000479190">
    <property type="component" value="Unassembled WGS sequence"/>
</dbReference>
<keyword evidence="3" id="KW-1185">Reference proteome</keyword>
<feature type="compositionally biased region" description="Polar residues" evidence="1">
    <location>
        <begin position="35"/>
        <end position="59"/>
    </location>
</feature>
<proteinExistence type="predicted"/>
<feature type="region of interest" description="Disordered" evidence="1">
    <location>
        <begin position="31"/>
        <end position="62"/>
    </location>
</feature>
<feature type="non-terminal residue" evidence="2">
    <location>
        <position position="86"/>
    </location>
</feature>
<accession>A0A6H5J529</accession>
<evidence type="ECO:0000313" key="3">
    <source>
        <dbReference type="Proteomes" id="UP000479190"/>
    </source>
</evidence>
<evidence type="ECO:0000256" key="1">
    <source>
        <dbReference type="SAM" id="MobiDB-lite"/>
    </source>
</evidence>
<protein>
    <submittedName>
        <fullName evidence="2">Uncharacterized protein</fullName>
    </submittedName>
</protein>